<dbReference type="InterPro" id="IPR032720">
    <property type="entry name" value="Cys_rich_CWC"/>
</dbReference>
<gene>
    <name evidence="1" type="ORF">C0099_01040</name>
</gene>
<keyword evidence="2" id="KW-1185">Reference proteome</keyword>
<proteinExistence type="predicted"/>
<reference evidence="1 2" key="1">
    <citation type="submission" date="2018-01" db="EMBL/GenBank/DDBJ databases">
        <authorList>
            <person name="Fu G.-Y."/>
        </authorList>
    </citation>
    <scope>NUCLEOTIDE SEQUENCE [LARGE SCALE GENOMIC DNA]</scope>
    <source>
        <strain evidence="1 2">SY39</strain>
    </source>
</reference>
<evidence type="ECO:0000313" key="2">
    <source>
        <dbReference type="Proteomes" id="UP000242205"/>
    </source>
</evidence>
<protein>
    <recommendedName>
        <fullName evidence="3">DNA or RNA helicase of superfamily II</fullName>
    </recommendedName>
</protein>
<evidence type="ECO:0008006" key="3">
    <source>
        <dbReference type="Google" id="ProtNLM"/>
    </source>
</evidence>
<dbReference type="KEGG" id="atw:C0099_01040"/>
<dbReference type="Proteomes" id="UP000242205">
    <property type="component" value="Chromosome"/>
</dbReference>
<evidence type="ECO:0000313" key="1">
    <source>
        <dbReference type="EMBL" id="AUN93642.1"/>
    </source>
</evidence>
<accession>A0A2I6S2Z2</accession>
<dbReference type="EMBL" id="CP025682">
    <property type="protein sequence ID" value="AUN93642.1"/>
    <property type="molecule type" value="Genomic_DNA"/>
</dbReference>
<dbReference type="AlphaFoldDB" id="A0A2I6S2Z2"/>
<name>A0A2I6S2Z2_9RHOO</name>
<dbReference type="OrthoDB" id="331868at2"/>
<sequence length="70" mass="7394">MTNAIPIPAPECPLCGRPNDCAPARSGNFDTPCWCLQARIPAELVDSLPEAVRGRACICRDCVASHGEGV</sequence>
<dbReference type="Pfam" id="PF14375">
    <property type="entry name" value="Cys_rich_CWC"/>
    <property type="match status" value="1"/>
</dbReference>
<organism evidence="1 2">
    <name type="scientific">Pseudazoarcus pumilus</name>
    <dbReference type="NCBI Taxonomy" id="2067960"/>
    <lineage>
        <taxon>Bacteria</taxon>
        <taxon>Pseudomonadati</taxon>
        <taxon>Pseudomonadota</taxon>
        <taxon>Betaproteobacteria</taxon>
        <taxon>Rhodocyclales</taxon>
        <taxon>Zoogloeaceae</taxon>
        <taxon>Pseudazoarcus</taxon>
    </lineage>
</organism>
<dbReference type="RefSeq" id="WP_102245716.1">
    <property type="nucleotide sequence ID" value="NZ_CP025682.1"/>
</dbReference>